<accession>A0A5K7ZSP8</accession>
<evidence type="ECO:0000313" key="2">
    <source>
        <dbReference type="EMBL" id="BBO83228.1"/>
    </source>
</evidence>
<dbReference type="RefSeq" id="WP_155323498.1">
    <property type="nucleotide sequence ID" value="NZ_AP021876.1"/>
</dbReference>
<reference evidence="2 3" key="1">
    <citation type="submission" date="2019-11" db="EMBL/GenBank/DDBJ databases">
        <title>Comparative genomics of hydrocarbon-degrading Desulfosarcina strains.</title>
        <authorList>
            <person name="Watanabe M."/>
            <person name="Kojima H."/>
            <person name="Fukui M."/>
        </authorList>
    </citation>
    <scope>NUCLEOTIDE SEQUENCE [LARGE SCALE GENOMIC DNA]</scope>
    <source>
        <strain evidence="2 3">28bB2T</strain>
    </source>
</reference>
<dbReference type="EMBL" id="AP021876">
    <property type="protein sequence ID" value="BBO83228.1"/>
    <property type="molecule type" value="Genomic_DNA"/>
</dbReference>
<sequence length="80" mass="9333">MAVQGLPWTPHQRRHTSSIRADRAEGDETIKKLNVEQESFIRETEDLRQTIYEKELYLKAELIKKPPDIVIALSCQNEII</sequence>
<proteinExistence type="predicted"/>
<evidence type="ECO:0000256" key="1">
    <source>
        <dbReference type="SAM" id="MobiDB-lite"/>
    </source>
</evidence>
<evidence type="ECO:0000313" key="3">
    <source>
        <dbReference type="Proteomes" id="UP000425960"/>
    </source>
</evidence>
<dbReference type="AlphaFoldDB" id="A0A5K7ZSP8"/>
<feature type="region of interest" description="Disordered" evidence="1">
    <location>
        <begin position="1"/>
        <end position="25"/>
    </location>
</feature>
<dbReference type="KEGG" id="dov:DSCO28_37940"/>
<gene>
    <name evidence="2" type="ORF">DSCO28_37940</name>
</gene>
<protein>
    <submittedName>
        <fullName evidence="2">Uncharacterized protein</fullName>
    </submittedName>
</protein>
<dbReference type="Proteomes" id="UP000425960">
    <property type="component" value="Chromosome"/>
</dbReference>
<name>A0A5K7ZSP8_9BACT</name>
<organism evidence="2 3">
    <name type="scientific">Desulfosarcina ovata subsp. sediminis</name>
    <dbReference type="NCBI Taxonomy" id="885957"/>
    <lineage>
        <taxon>Bacteria</taxon>
        <taxon>Pseudomonadati</taxon>
        <taxon>Thermodesulfobacteriota</taxon>
        <taxon>Desulfobacteria</taxon>
        <taxon>Desulfobacterales</taxon>
        <taxon>Desulfosarcinaceae</taxon>
        <taxon>Desulfosarcina</taxon>
    </lineage>
</organism>